<comment type="subcellular location">
    <subcellularLocation>
        <location evidence="1">Nucleus</location>
    </subcellularLocation>
</comment>
<evidence type="ECO:0000256" key="3">
    <source>
        <dbReference type="ARBA" id="ARBA00023125"/>
    </source>
</evidence>
<evidence type="ECO:0000256" key="5">
    <source>
        <dbReference type="ARBA" id="ARBA00023242"/>
    </source>
</evidence>
<evidence type="ECO:0000256" key="2">
    <source>
        <dbReference type="ARBA" id="ARBA00023015"/>
    </source>
</evidence>
<feature type="coiled-coil region" evidence="6">
    <location>
        <begin position="145"/>
        <end position="172"/>
    </location>
</feature>
<dbReference type="Gene3D" id="3.40.1810.10">
    <property type="entry name" value="Transcription factor, MADS-box"/>
    <property type="match status" value="1"/>
</dbReference>
<dbReference type="GO" id="GO:0005634">
    <property type="term" value="C:nucleus"/>
    <property type="evidence" value="ECO:0007669"/>
    <property type="project" value="UniProtKB-SubCell"/>
</dbReference>
<sequence>MAKKPNMGCQKIKLAKIEIKNHLQITFSKRRTGLFKKASELCTLCGVEITIIVFSPAGKVFSFGNPNVESILDRFFDRNPSLKSSTPFQLLDAHRDSFVRELNLQLNQILNDIEVQRKRGEALENMSKNSHIQHWWEAPVNESGFYELERLRDAMEELNKNATNQANKLMFEVTNSIAFFHTNNVEVFDQYETKRTQPQALANSSSVLSNNFGYCHGFF</sequence>
<reference evidence="8 9" key="1">
    <citation type="submission" date="2019-12" db="EMBL/GenBank/DDBJ databases">
        <authorList>
            <person name="Alioto T."/>
            <person name="Alioto T."/>
            <person name="Gomez Garrido J."/>
        </authorList>
    </citation>
    <scope>NUCLEOTIDE SEQUENCE [LARGE SCALE GENOMIC DNA]</scope>
</reference>
<evidence type="ECO:0000256" key="1">
    <source>
        <dbReference type="ARBA" id="ARBA00004123"/>
    </source>
</evidence>
<dbReference type="GO" id="GO:0000978">
    <property type="term" value="F:RNA polymerase II cis-regulatory region sequence-specific DNA binding"/>
    <property type="evidence" value="ECO:0007669"/>
    <property type="project" value="TreeGrafter"/>
</dbReference>
<accession>A0A8S0UP51</accession>
<dbReference type="InterPro" id="IPR002100">
    <property type="entry name" value="TF_MADSbox"/>
</dbReference>
<evidence type="ECO:0000259" key="7">
    <source>
        <dbReference type="PROSITE" id="PS50066"/>
    </source>
</evidence>
<evidence type="ECO:0000313" key="9">
    <source>
        <dbReference type="Proteomes" id="UP000594638"/>
    </source>
</evidence>
<proteinExistence type="predicted"/>
<keyword evidence="9" id="KW-1185">Reference proteome</keyword>
<keyword evidence="4" id="KW-0804">Transcription</keyword>
<dbReference type="PRINTS" id="PR00404">
    <property type="entry name" value="MADSDOMAIN"/>
</dbReference>
<protein>
    <submittedName>
        <fullName evidence="8">Agamous-like MADS-box AGL62</fullName>
    </submittedName>
</protein>
<keyword evidence="2" id="KW-0805">Transcription regulation</keyword>
<keyword evidence="5" id="KW-0539">Nucleus</keyword>
<feature type="domain" description="MADS-box" evidence="7">
    <location>
        <begin position="7"/>
        <end position="67"/>
    </location>
</feature>
<keyword evidence="3" id="KW-0238">DNA-binding</keyword>
<dbReference type="PANTHER" id="PTHR11945:SF629">
    <property type="entry name" value="OS02G0164450 PROTEIN"/>
    <property type="match status" value="1"/>
</dbReference>
<dbReference type="SMART" id="SM00432">
    <property type="entry name" value="MADS"/>
    <property type="match status" value="1"/>
</dbReference>
<evidence type="ECO:0000256" key="6">
    <source>
        <dbReference type="SAM" id="Coils"/>
    </source>
</evidence>
<dbReference type="Gramene" id="OE9A085777T1">
    <property type="protein sequence ID" value="OE9A085777C1"/>
    <property type="gene ID" value="OE9A085777"/>
</dbReference>
<dbReference type="AlphaFoldDB" id="A0A8S0UP51"/>
<dbReference type="InterPro" id="IPR036879">
    <property type="entry name" value="TF_MADSbox_sf"/>
</dbReference>
<dbReference type="FunFam" id="3.40.1810.10:FF:000006">
    <property type="entry name" value="Agamous-like MADS-box protein AGL62"/>
    <property type="match status" value="1"/>
</dbReference>
<evidence type="ECO:0000313" key="8">
    <source>
        <dbReference type="EMBL" id="CAA3019676.1"/>
    </source>
</evidence>
<dbReference type="GO" id="GO:0046983">
    <property type="term" value="F:protein dimerization activity"/>
    <property type="evidence" value="ECO:0007669"/>
    <property type="project" value="InterPro"/>
</dbReference>
<dbReference type="Proteomes" id="UP000594638">
    <property type="component" value="Unassembled WGS sequence"/>
</dbReference>
<dbReference type="Gene3D" id="6.10.140.920">
    <property type="match status" value="1"/>
</dbReference>
<keyword evidence="6" id="KW-0175">Coiled coil</keyword>
<evidence type="ECO:0000256" key="4">
    <source>
        <dbReference type="ARBA" id="ARBA00023163"/>
    </source>
</evidence>
<dbReference type="SUPFAM" id="SSF55455">
    <property type="entry name" value="SRF-like"/>
    <property type="match status" value="1"/>
</dbReference>
<dbReference type="OrthoDB" id="1898716at2759"/>
<comment type="caution">
    <text evidence="8">The sequence shown here is derived from an EMBL/GenBank/DDBJ whole genome shotgun (WGS) entry which is preliminary data.</text>
</comment>
<dbReference type="Pfam" id="PF00319">
    <property type="entry name" value="SRF-TF"/>
    <property type="match status" value="1"/>
</dbReference>
<gene>
    <name evidence="8" type="ORF">OLEA9_A085777</name>
</gene>
<dbReference type="EMBL" id="CACTIH010009029">
    <property type="protein sequence ID" value="CAA3019676.1"/>
    <property type="molecule type" value="Genomic_DNA"/>
</dbReference>
<organism evidence="8 9">
    <name type="scientific">Olea europaea subsp. europaea</name>
    <dbReference type="NCBI Taxonomy" id="158383"/>
    <lineage>
        <taxon>Eukaryota</taxon>
        <taxon>Viridiplantae</taxon>
        <taxon>Streptophyta</taxon>
        <taxon>Embryophyta</taxon>
        <taxon>Tracheophyta</taxon>
        <taxon>Spermatophyta</taxon>
        <taxon>Magnoliopsida</taxon>
        <taxon>eudicotyledons</taxon>
        <taxon>Gunneridae</taxon>
        <taxon>Pentapetalae</taxon>
        <taxon>asterids</taxon>
        <taxon>lamiids</taxon>
        <taxon>Lamiales</taxon>
        <taxon>Oleaceae</taxon>
        <taxon>Oleeae</taxon>
        <taxon>Olea</taxon>
    </lineage>
</organism>
<name>A0A8S0UP51_OLEEU</name>
<dbReference type="PANTHER" id="PTHR11945">
    <property type="entry name" value="MADS BOX PROTEIN"/>
    <property type="match status" value="1"/>
</dbReference>
<dbReference type="PROSITE" id="PS50066">
    <property type="entry name" value="MADS_BOX_2"/>
    <property type="match status" value="1"/>
</dbReference>
<dbReference type="GO" id="GO:0000981">
    <property type="term" value="F:DNA-binding transcription factor activity, RNA polymerase II-specific"/>
    <property type="evidence" value="ECO:0007669"/>
    <property type="project" value="TreeGrafter"/>
</dbReference>